<evidence type="ECO:0000259" key="2">
    <source>
        <dbReference type="Pfam" id="PF20239"/>
    </source>
</evidence>
<comment type="caution">
    <text evidence="3">The sequence shown here is derived from an EMBL/GenBank/DDBJ whole genome shotgun (WGS) entry which is preliminary data.</text>
</comment>
<feature type="domain" description="RNA polymerase sigma-70 region 2" evidence="1">
    <location>
        <begin position="15"/>
        <end position="79"/>
    </location>
</feature>
<dbReference type="AlphaFoldDB" id="A0A5R8KKP3"/>
<name>A0A5R8KKP3_9BACT</name>
<dbReference type="Gene3D" id="1.10.1740.10">
    <property type="match status" value="1"/>
</dbReference>
<evidence type="ECO:0000259" key="1">
    <source>
        <dbReference type="Pfam" id="PF04542"/>
    </source>
</evidence>
<evidence type="ECO:0000313" key="4">
    <source>
        <dbReference type="Proteomes" id="UP000306196"/>
    </source>
</evidence>
<evidence type="ECO:0000313" key="3">
    <source>
        <dbReference type="EMBL" id="TLD72515.1"/>
    </source>
</evidence>
<dbReference type="InterPro" id="IPR007627">
    <property type="entry name" value="RNA_pol_sigma70_r2"/>
</dbReference>
<dbReference type="EMBL" id="VAUV01000001">
    <property type="protein sequence ID" value="TLD72515.1"/>
    <property type="molecule type" value="Genomic_DNA"/>
</dbReference>
<dbReference type="SUPFAM" id="SSF88659">
    <property type="entry name" value="Sigma3 and sigma4 domains of RNA polymerase sigma factors"/>
    <property type="match status" value="1"/>
</dbReference>
<organism evidence="3 4">
    <name type="scientific">Phragmitibacter flavus</name>
    <dbReference type="NCBI Taxonomy" id="2576071"/>
    <lineage>
        <taxon>Bacteria</taxon>
        <taxon>Pseudomonadati</taxon>
        <taxon>Verrucomicrobiota</taxon>
        <taxon>Verrucomicrobiia</taxon>
        <taxon>Verrucomicrobiales</taxon>
        <taxon>Verrucomicrobiaceae</taxon>
        <taxon>Phragmitibacter</taxon>
    </lineage>
</organism>
<dbReference type="SUPFAM" id="SSF88946">
    <property type="entry name" value="Sigma2 domain of RNA polymerase sigma factors"/>
    <property type="match status" value="1"/>
</dbReference>
<dbReference type="PANTHER" id="PTHR47756:SF2">
    <property type="entry name" value="BLL6612 PROTEIN"/>
    <property type="match status" value="1"/>
</dbReference>
<dbReference type="Proteomes" id="UP000306196">
    <property type="component" value="Unassembled WGS sequence"/>
</dbReference>
<dbReference type="InterPro" id="IPR013325">
    <property type="entry name" value="RNA_pol_sigma_r2"/>
</dbReference>
<reference evidence="3 4" key="1">
    <citation type="submission" date="2019-05" db="EMBL/GenBank/DDBJ databases">
        <title>Verrucobacter flavum gen. nov., sp. nov. a new member of the family Verrucomicrobiaceae.</title>
        <authorList>
            <person name="Szuroczki S."/>
            <person name="Abbaszade G."/>
            <person name="Szabo A."/>
            <person name="Felfoldi T."/>
            <person name="Schumann P."/>
            <person name="Boka K."/>
            <person name="Keki Z."/>
            <person name="Toumi M."/>
            <person name="Toth E."/>
        </authorList>
    </citation>
    <scope>NUCLEOTIDE SEQUENCE [LARGE SCALE GENOMIC DNA]</scope>
    <source>
        <strain evidence="3 4">MG-N-17</strain>
    </source>
</reference>
<dbReference type="GO" id="GO:0006352">
    <property type="term" value="P:DNA-templated transcription initiation"/>
    <property type="evidence" value="ECO:0007669"/>
    <property type="project" value="InterPro"/>
</dbReference>
<sequence>MDAPAAESLDATVRRSYGTLLGYLASRAGGDLAGAEDALSEALLAAVQQWPVQGIPDKPEAWLLAVARRRLTDDQRRHAVRERFSEAIQHALESAEQLAVNSDEFPDERLKLLFVCAHPAIDEAIRTPLMLQTVLGLDAQDIASAFLVAPAAMAQRLVRAKAKIKAAAIPFEVPERRDWEERFSFVLDAIYAAFTCGWQSSSDDPTGRDMAREAIRLGDVAATLVPDEPEALGLLALMLHCHARRSARVDGAGRYVPLDLQTTALWDQAMVDRAETLLRTAAGMGRPGRFQIEAAIQSAHAQRRVTGRVEWPVVAALYHWLITFTPALGAHIGHAIATAHATVPARGWELLETLPKERLANHQPYWAARAHLLAQLGRTREANQAFERAMGLCDDPTVRAYLLSQMT</sequence>
<dbReference type="GO" id="GO:0003700">
    <property type="term" value="F:DNA-binding transcription factor activity"/>
    <property type="evidence" value="ECO:0007669"/>
    <property type="project" value="InterPro"/>
</dbReference>
<proteinExistence type="predicted"/>
<dbReference type="RefSeq" id="WP_138084139.1">
    <property type="nucleotide sequence ID" value="NZ_VAUV01000001.1"/>
</dbReference>
<dbReference type="Pfam" id="PF04542">
    <property type="entry name" value="Sigma70_r2"/>
    <property type="match status" value="1"/>
</dbReference>
<gene>
    <name evidence="3" type="ORF">FEM03_00095</name>
</gene>
<protein>
    <submittedName>
        <fullName evidence="3">RNA polymerase subunit sigma-70</fullName>
    </submittedName>
</protein>
<feature type="domain" description="DUF6596" evidence="2">
    <location>
        <begin position="182"/>
        <end position="282"/>
    </location>
</feature>
<keyword evidence="4" id="KW-1185">Reference proteome</keyword>
<accession>A0A5R8KKP3</accession>
<dbReference type="PANTHER" id="PTHR47756">
    <property type="entry name" value="BLL6612 PROTEIN-RELATED"/>
    <property type="match status" value="1"/>
</dbReference>
<dbReference type="Pfam" id="PF20239">
    <property type="entry name" value="DUF6596"/>
    <property type="match status" value="1"/>
</dbReference>
<dbReference type="OrthoDB" id="9780299at2"/>
<dbReference type="InterPro" id="IPR046531">
    <property type="entry name" value="DUF6596"/>
</dbReference>
<dbReference type="InterPro" id="IPR013324">
    <property type="entry name" value="RNA_pol_sigma_r3/r4-like"/>
</dbReference>